<evidence type="ECO:0000256" key="5">
    <source>
        <dbReference type="SAM" id="Phobius"/>
    </source>
</evidence>
<dbReference type="GO" id="GO:0005886">
    <property type="term" value="C:plasma membrane"/>
    <property type="evidence" value="ECO:0007669"/>
    <property type="project" value="TreeGrafter"/>
</dbReference>
<feature type="transmembrane region" description="Helical" evidence="5">
    <location>
        <begin position="170"/>
        <end position="189"/>
    </location>
</feature>
<feature type="transmembrane region" description="Helical" evidence="5">
    <location>
        <begin position="274"/>
        <end position="291"/>
    </location>
</feature>
<accession>I2B4Q5</accession>
<feature type="transmembrane region" description="Helical" evidence="5">
    <location>
        <begin position="105"/>
        <end position="124"/>
    </location>
</feature>
<feature type="transmembrane region" description="Helical" evidence="5">
    <location>
        <begin position="303"/>
        <end position="320"/>
    </location>
</feature>
<dbReference type="NCBIfam" id="NF008005">
    <property type="entry name" value="PRK10734.1"/>
    <property type="match status" value="1"/>
</dbReference>
<dbReference type="InterPro" id="IPR004481">
    <property type="entry name" value="K/Na/Ca-exchanger"/>
</dbReference>
<feature type="transmembrane region" description="Helical" evidence="5">
    <location>
        <begin position="72"/>
        <end position="93"/>
    </location>
</feature>
<dbReference type="RefSeq" id="WP_002442035.1">
    <property type="nucleotide sequence ID" value="NC_017910.1"/>
</dbReference>
<dbReference type="PANTHER" id="PTHR10846">
    <property type="entry name" value="SODIUM/POTASSIUM/CALCIUM EXCHANGER"/>
    <property type="match status" value="1"/>
</dbReference>
<feature type="domain" description="Sodium/calcium exchanger membrane region" evidence="6">
    <location>
        <begin position="175"/>
        <end position="316"/>
    </location>
</feature>
<feature type="transmembrane region" description="Helical" evidence="5">
    <location>
        <begin position="239"/>
        <end position="262"/>
    </location>
</feature>
<dbReference type="GO" id="GO:0008273">
    <property type="term" value="F:calcium, potassium:sodium antiporter activity"/>
    <property type="evidence" value="ECO:0007669"/>
    <property type="project" value="TreeGrafter"/>
</dbReference>
<evidence type="ECO:0000313" key="7">
    <source>
        <dbReference type="EMBL" id="AFJ45509.1"/>
    </source>
</evidence>
<dbReference type="EMBL" id="CP001560">
    <property type="protein sequence ID" value="AFJ45509.1"/>
    <property type="molecule type" value="Genomic_DNA"/>
</dbReference>
<evidence type="ECO:0000313" key="8">
    <source>
        <dbReference type="Proteomes" id="UP000001955"/>
    </source>
</evidence>
<keyword evidence="4 5" id="KW-0472">Membrane</keyword>
<dbReference type="GO" id="GO:0005262">
    <property type="term" value="F:calcium channel activity"/>
    <property type="evidence" value="ECO:0007669"/>
    <property type="project" value="TreeGrafter"/>
</dbReference>
<dbReference type="NCBIfam" id="TIGR00367">
    <property type="entry name" value="calcium/sodium antiporter"/>
    <property type="match status" value="1"/>
</dbReference>
<proteinExistence type="predicted"/>
<dbReference type="InterPro" id="IPR044880">
    <property type="entry name" value="NCX_ion-bd_dom_sf"/>
</dbReference>
<organism evidence="7 8">
    <name type="scientific">Shimwellia blattae (strain ATCC 29907 / DSM 4481 / JCM 1650 / NBRC 105725 / CDC 9005-74)</name>
    <name type="common">Escherichia blattae</name>
    <dbReference type="NCBI Taxonomy" id="630626"/>
    <lineage>
        <taxon>Bacteria</taxon>
        <taxon>Pseudomonadati</taxon>
        <taxon>Pseudomonadota</taxon>
        <taxon>Gammaproteobacteria</taxon>
        <taxon>Enterobacterales</taxon>
        <taxon>Enterobacteriaceae</taxon>
        <taxon>Shimwellia</taxon>
    </lineage>
</organism>
<dbReference type="STRING" id="630626.EBL_c03810"/>
<protein>
    <submittedName>
        <fullName evidence="7">Putative sodium/calcium exchanger protein</fullName>
    </submittedName>
</protein>
<reference evidence="7 8" key="1">
    <citation type="journal article" date="2012" name="J. Bacteriol.">
        <title>Complete genome sequence of the B12-producing Shimwellia blattae strain DSM 4481, isolated from a cockroach.</title>
        <authorList>
            <person name="Brzuszkiewicz E."/>
            <person name="Waschkowitz T."/>
            <person name="Wiezer A."/>
            <person name="Daniel R."/>
        </authorList>
    </citation>
    <scope>NUCLEOTIDE SEQUENCE [LARGE SCALE GENOMIC DNA]</scope>
    <source>
        <strain evidence="8">ATCC 29907 / DSM 4481 / JCM 1650 / NBRC 105725 / CDC 9005-74</strain>
    </source>
</reference>
<sequence>MLLASSLLIIGLFLVVYGADRLVFATSVLCRSMGLSPLLIGMTVVSAGTSLPEMMISTAAALQHQPNLSVGIALGSCTTNILLIAGLGALLHPFTVHSDILRREIPLMLVATLLCAPVIMNAELTRLNGIILLISAVIYLWFTVKIARLAQRHGSDSFTREQIAELPGELNRPVAFLWLGVALVIMPVATRMVVDNATVVASYLGMSELVTGLTIISVATSLPELATAIAGARKGEDDIAIGNIIGSNIFNIAVVLGIPALVSPGPIDPQAFSRDYLVMLAASVIFTTLCWRSRHHIGKRSGAFLLTGFVVWITALTGWPS</sequence>
<dbReference type="KEGG" id="ebt:EBL_c03810"/>
<dbReference type="PANTHER" id="PTHR10846:SF8">
    <property type="entry name" value="INNER MEMBRANE PROTEIN YRBG"/>
    <property type="match status" value="1"/>
</dbReference>
<name>I2B4Q5_SHIBC</name>
<evidence type="ECO:0000256" key="1">
    <source>
        <dbReference type="ARBA" id="ARBA00004141"/>
    </source>
</evidence>
<comment type="subcellular location">
    <subcellularLocation>
        <location evidence="1">Membrane</location>
        <topology evidence="1">Multi-pass membrane protein</topology>
    </subcellularLocation>
</comment>
<dbReference type="InterPro" id="IPR004837">
    <property type="entry name" value="NaCa_Exmemb"/>
</dbReference>
<feature type="transmembrane region" description="Helical" evidence="5">
    <location>
        <begin position="130"/>
        <end position="150"/>
    </location>
</feature>
<evidence type="ECO:0000259" key="6">
    <source>
        <dbReference type="Pfam" id="PF01699"/>
    </source>
</evidence>
<keyword evidence="2 5" id="KW-0812">Transmembrane</keyword>
<dbReference type="AlphaFoldDB" id="I2B4Q5"/>
<feature type="domain" description="Sodium/calcium exchanger membrane region" evidence="6">
    <location>
        <begin position="7"/>
        <end position="144"/>
    </location>
</feature>
<accession>K6W251</accession>
<dbReference type="eggNOG" id="COG0530">
    <property type="taxonomic scope" value="Bacteria"/>
</dbReference>
<dbReference type="Pfam" id="PF01699">
    <property type="entry name" value="Na_Ca_ex"/>
    <property type="match status" value="2"/>
</dbReference>
<evidence type="ECO:0000256" key="2">
    <source>
        <dbReference type="ARBA" id="ARBA00022692"/>
    </source>
</evidence>
<evidence type="ECO:0000256" key="3">
    <source>
        <dbReference type="ARBA" id="ARBA00022989"/>
    </source>
</evidence>
<dbReference type="Gene3D" id="1.20.1420.30">
    <property type="entry name" value="NCX, central ion-binding region"/>
    <property type="match status" value="1"/>
</dbReference>
<dbReference type="Proteomes" id="UP000001955">
    <property type="component" value="Chromosome"/>
</dbReference>
<dbReference type="PATRIC" id="fig|630626.3.peg.376"/>
<keyword evidence="8" id="KW-1185">Reference proteome</keyword>
<dbReference type="HOGENOM" id="CLU_007948_0_2_6"/>
<keyword evidence="3 5" id="KW-1133">Transmembrane helix</keyword>
<gene>
    <name evidence="7" type="primary">yrbG</name>
    <name evidence="7" type="ordered locus">EBL_c03810</name>
</gene>
<evidence type="ECO:0000256" key="4">
    <source>
        <dbReference type="ARBA" id="ARBA00023136"/>
    </source>
</evidence>
<dbReference type="GO" id="GO:0006874">
    <property type="term" value="P:intracellular calcium ion homeostasis"/>
    <property type="evidence" value="ECO:0007669"/>
    <property type="project" value="TreeGrafter"/>
</dbReference>
<dbReference type="OrthoDB" id="9794225at2"/>